<dbReference type="RefSeq" id="WP_146800798.1">
    <property type="nucleotide sequence ID" value="NZ_VOLP01000032.1"/>
</dbReference>
<dbReference type="EMBL" id="VOLQ01000043">
    <property type="protein sequence ID" value="TWX63443.1"/>
    <property type="molecule type" value="Genomic_DNA"/>
</dbReference>
<comment type="caution">
    <text evidence="6">The sequence shown here is derived from an EMBL/GenBank/DDBJ whole genome shotgun (WGS) entry which is preliminary data.</text>
</comment>
<accession>A0A5C6Q3K4</accession>
<dbReference type="PANTHER" id="PTHR10434">
    <property type="entry name" value="1-ACYL-SN-GLYCEROL-3-PHOSPHATE ACYLTRANSFERASE"/>
    <property type="match status" value="1"/>
</dbReference>
<evidence type="ECO:0000313" key="8">
    <source>
        <dbReference type="Proteomes" id="UP000321917"/>
    </source>
</evidence>
<feature type="domain" description="Phospholipid/glycerol acyltransferase" evidence="4">
    <location>
        <begin position="48"/>
        <end position="164"/>
    </location>
</feature>
<evidence type="ECO:0000313" key="5">
    <source>
        <dbReference type="EMBL" id="TWX54850.1"/>
    </source>
</evidence>
<dbReference type="EMBL" id="VOLR01000033">
    <property type="protein sequence ID" value="TWX54850.1"/>
    <property type="molecule type" value="Genomic_DNA"/>
</dbReference>
<keyword evidence="2 6" id="KW-0808">Transferase</keyword>
<keyword evidence="3 6" id="KW-0012">Acyltransferase</keyword>
<evidence type="ECO:0000313" key="7">
    <source>
        <dbReference type="Proteomes" id="UP000321525"/>
    </source>
</evidence>
<name>A0A5C6Q3K4_9GAMM</name>
<keyword evidence="7" id="KW-1185">Reference proteome</keyword>
<reference evidence="6 8" key="1">
    <citation type="submission" date="2019-07" db="EMBL/GenBank/DDBJ databases">
        <title>Genomes of sea-ice associated Colwellia species.</title>
        <authorList>
            <person name="Bowman J.P."/>
        </authorList>
    </citation>
    <scope>NUCLEOTIDE SEQUENCE [LARGE SCALE GENOMIC DNA]</scope>
    <source>
        <strain evidence="5 7">ACAM 607</strain>
        <strain evidence="6 8">IC036</strain>
    </source>
</reference>
<dbReference type="InterPro" id="IPR002123">
    <property type="entry name" value="Plipid/glycerol_acylTrfase"/>
</dbReference>
<evidence type="ECO:0000256" key="2">
    <source>
        <dbReference type="ARBA" id="ARBA00022679"/>
    </source>
</evidence>
<evidence type="ECO:0000256" key="3">
    <source>
        <dbReference type="ARBA" id="ARBA00023315"/>
    </source>
</evidence>
<sequence>MANKNLRIREKTIFDGIFSKYILKFLFSLWFKVAGWKLCTATPEGAGITIAAPHTSNWDFVYALGAAILQDVKIYFSIKDSMCRIPLLGRWLMYLGAMPIDRSSTGLGQVEQIKQFIETQKGKRVFFLFTPEGTRGGVAKWKTGFYHVAQGCALPIFLAKVDYLSKETGVFHIFKLTNNKDDDIQAMQASYKTVYGKYPTKQLPPYQGRMPSIGDKEAAIIRALYAINSIKGVATKMEISAKAKIGELSNTMFDFLIDNGLIEQGFLERAEITYQLTLAGKGCYLHLYSQDNLLARPNG</sequence>
<comment type="pathway">
    <text evidence="1">Lipid metabolism.</text>
</comment>
<proteinExistence type="predicted"/>
<dbReference type="AlphaFoldDB" id="A0A5C6Q3K4"/>
<gene>
    <name evidence="5" type="ORF">ESZ26_17295</name>
    <name evidence="6" type="ORF">ESZ27_16595</name>
</gene>
<dbReference type="OrthoDB" id="9796839at2"/>
<evidence type="ECO:0000256" key="1">
    <source>
        <dbReference type="ARBA" id="ARBA00005189"/>
    </source>
</evidence>
<dbReference type="GO" id="GO:0003841">
    <property type="term" value="F:1-acylglycerol-3-phosphate O-acyltransferase activity"/>
    <property type="evidence" value="ECO:0007669"/>
    <property type="project" value="TreeGrafter"/>
</dbReference>
<dbReference type="PANTHER" id="PTHR10434:SF9">
    <property type="entry name" value="PHOSPHOLIPID_GLYCEROL ACYLTRANSFERASE DOMAIN-CONTAINING PROTEIN"/>
    <property type="match status" value="1"/>
</dbReference>
<dbReference type="SUPFAM" id="SSF69593">
    <property type="entry name" value="Glycerol-3-phosphate (1)-acyltransferase"/>
    <property type="match status" value="1"/>
</dbReference>
<organism evidence="6 8">
    <name type="scientific">Colwellia hornerae</name>
    <dbReference type="NCBI Taxonomy" id="89402"/>
    <lineage>
        <taxon>Bacteria</taxon>
        <taxon>Pseudomonadati</taxon>
        <taxon>Pseudomonadota</taxon>
        <taxon>Gammaproteobacteria</taxon>
        <taxon>Alteromonadales</taxon>
        <taxon>Colwelliaceae</taxon>
        <taxon>Colwellia</taxon>
    </lineage>
</organism>
<dbReference type="Proteomes" id="UP000321917">
    <property type="component" value="Unassembled WGS sequence"/>
</dbReference>
<dbReference type="Proteomes" id="UP000321525">
    <property type="component" value="Unassembled WGS sequence"/>
</dbReference>
<dbReference type="Pfam" id="PF01553">
    <property type="entry name" value="Acyltransferase"/>
    <property type="match status" value="1"/>
</dbReference>
<evidence type="ECO:0000313" key="6">
    <source>
        <dbReference type="EMBL" id="TWX63443.1"/>
    </source>
</evidence>
<protein>
    <submittedName>
        <fullName evidence="6">Acyltransferase</fullName>
    </submittedName>
</protein>
<dbReference type="SMART" id="SM00563">
    <property type="entry name" value="PlsC"/>
    <property type="match status" value="1"/>
</dbReference>
<evidence type="ECO:0000259" key="4">
    <source>
        <dbReference type="SMART" id="SM00563"/>
    </source>
</evidence>
<dbReference type="GO" id="GO:0006654">
    <property type="term" value="P:phosphatidic acid biosynthetic process"/>
    <property type="evidence" value="ECO:0007669"/>
    <property type="project" value="TreeGrafter"/>
</dbReference>